<dbReference type="InterPro" id="IPR036873">
    <property type="entry name" value="Rhodanese-like_dom_sf"/>
</dbReference>
<dbReference type="PANTHER" id="PTHR44086">
    <property type="entry name" value="THIOSULFATE SULFURTRANSFERASE RDL2, MITOCHONDRIAL-RELATED"/>
    <property type="match status" value="1"/>
</dbReference>
<proteinExistence type="predicted"/>
<keyword evidence="3" id="KW-1185">Reference proteome</keyword>
<dbReference type="InterPro" id="IPR001763">
    <property type="entry name" value="Rhodanese-like_dom"/>
</dbReference>
<reference evidence="2 3" key="1">
    <citation type="submission" date="2020-11" db="EMBL/GenBank/DDBJ databases">
        <authorList>
            <person name="Wallbank WR R."/>
            <person name="Pardo Diaz C."/>
            <person name="Kozak K."/>
            <person name="Martin S."/>
            <person name="Jiggins C."/>
            <person name="Moest M."/>
            <person name="Warren A I."/>
            <person name="Generalovic N T."/>
            <person name="Byers J.R.P. K."/>
            <person name="Montejo-Kovacevich G."/>
            <person name="Yen C E."/>
        </authorList>
    </citation>
    <scope>NUCLEOTIDE SEQUENCE [LARGE SCALE GENOMIC DNA]</scope>
</reference>
<protein>
    <recommendedName>
        <fullName evidence="1">Rhodanese domain-containing protein</fullName>
    </recommendedName>
</protein>
<accession>A0A7R8UGZ7</accession>
<gene>
    <name evidence="2" type="ORF">HERILL_LOCUS3781</name>
</gene>
<evidence type="ECO:0000313" key="2">
    <source>
        <dbReference type="EMBL" id="CAD7080636.1"/>
    </source>
</evidence>
<dbReference type="Pfam" id="PF00581">
    <property type="entry name" value="Rhodanese"/>
    <property type="match status" value="1"/>
</dbReference>
<dbReference type="PROSITE" id="PS50206">
    <property type="entry name" value="RHODANESE_3"/>
    <property type="match status" value="1"/>
</dbReference>
<dbReference type="SMART" id="SM00450">
    <property type="entry name" value="RHOD"/>
    <property type="match status" value="1"/>
</dbReference>
<dbReference type="PANTHER" id="PTHR44086:SF10">
    <property type="entry name" value="THIOSULFATE SULFURTRANSFERASE_RHODANESE-LIKE DOMAIN-CONTAINING PROTEIN 3"/>
    <property type="match status" value="1"/>
</dbReference>
<dbReference type="AlphaFoldDB" id="A0A7R8UGZ7"/>
<dbReference type="Proteomes" id="UP000594454">
    <property type="component" value="Chromosome 2"/>
</dbReference>
<dbReference type="InParanoid" id="A0A7R8UGZ7"/>
<organism evidence="2 3">
    <name type="scientific">Hermetia illucens</name>
    <name type="common">Black soldier fly</name>
    <dbReference type="NCBI Taxonomy" id="343691"/>
    <lineage>
        <taxon>Eukaryota</taxon>
        <taxon>Metazoa</taxon>
        <taxon>Ecdysozoa</taxon>
        <taxon>Arthropoda</taxon>
        <taxon>Hexapoda</taxon>
        <taxon>Insecta</taxon>
        <taxon>Pterygota</taxon>
        <taxon>Neoptera</taxon>
        <taxon>Endopterygota</taxon>
        <taxon>Diptera</taxon>
        <taxon>Brachycera</taxon>
        <taxon>Stratiomyomorpha</taxon>
        <taxon>Stratiomyidae</taxon>
        <taxon>Hermetiinae</taxon>
        <taxon>Hermetia</taxon>
    </lineage>
</organism>
<sequence>MESIATYEEVKDLPNRPDVLLIDVREPKELEDTGRIPTSINIPLGTLRDVLTSEKEKTGFLEKYGRNFPGLDDSIIVSCRSGRRSQEALNIACSLGFRKVRNYKGSWLEWAEKEGLKSS</sequence>
<dbReference type="Gene3D" id="3.40.250.10">
    <property type="entry name" value="Rhodanese-like domain"/>
    <property type="match status" value="1"/>
</dbReference>
<dbReference type="OrthoDB" id="566238at2759"/>
<feature type="domain" description="Rhodanese" evidence="1">
    <location>
        <begin position="15"/>
        <end position="119"/>
    </location>
</feature>
<evidence type="ECO:0000259" key="1">
    <source>
        <dbReference type="PROSITE" id="PS50206"/>
    </source>
</evidence>
<dbReference type="CDD" id="cd01519">
    <property type="entry name" value="RHOD_HSP67B2"/>
    <property type="match status" value="1"/>
</dbReference>
<name>A0A7R8UGZ7_HERIL</name>
<dbReference type="SUPFAM" id="SSF52821">
    <property type="entry name" value="Rhodanese/Cell cycle control phosphatase"/>
    <property type="match status" value="1"/>
</dbReference>
<dbReference type="EMBL" id="LR899010">
    <property type="protein sequence ID" value="CAD7080636.1"/>
    <property type="molecule type" value="Genomic_DNA"/>
</dbReference>
<evidence type="ECO:0000313" key="3">
    <source>
        <dbReference type="Proteomes" id="UP000594454"/>
    </source>
</evidence>